<accession>A0A517NXL1</accession>
<protein>
    <submittedName>
        <fullName evidence="2">Uncharacterized protein</fullName>
    </submittedName>
</protein>
<sequence>MGAETRVRRFSEATVKQVTLDCERAMERARFCPRRSRVLQIRCVDDRQETETSFGNQLWYFEGRGIDATDSAHTLFGVVEYSLQYGLSELVEDGVYDSETQREKFRSLYEREIVSPTWENPAHRWLAAGVIAVTTVFTIFLLLTKLTK</sequence>
<organism evidence="2 3">
    <name type="scientific">Stieleria marina</name>
    <dbReference type="NCBI Taxonomy" id="1930275"/>
    <lineage>
        <taxon>Bacteria</taxon>
        <taxon>Pseudomonadati</taxon>
        <taxon>Planctomycetota</taxon>
        <taxon>Planctomycetia</taxon>
        <taxon>Pirellulales</taxon>
        <taxon>Pirellulaceae</taxon>
        <taxon>Stieleria</taxon>
    </lineage>
</organism>
<keyword evidence="3" id="KW-1185">Reference proteome</keyword>
<gene>
    <name evidence="2" type="ORF">K239x_38600</name>
</gene>
<name>A0A517NXL1_9BACT</name>
<evidence type="ECO:0000313" key="3">
    <source>
        <dbReference type="Proteomes" id="UP000319817"/>
    </source>
</evidence>
<keyword evidence="1" id="KW-0472">Membrane</keyword>
<evidence type="ECO:0000256" key="1">
    <source>
        <dbReference type="SAM" id="Phobius"/>
    </source>
</evidence>
<evidence type="ECO:0000313" key="2">
    <source>
        <dbReference type="EMBL" id="QDT11858.1"/>
    </source>
</evidence>
<dbReference type="EMBL" id="CP036526">
    <property type="protein sequence ID" value="QDT11858.1"/>
    <property type="molecule type" value="Genomic_DNA"/>
</dbReference>
<dbReference type="AlphaFoldDB" id="A0A517NXL1"/>
<keyword evidence="1" id="KW-1133">Transmembrane helix</keyword>
<feature type="transmembrane region" description="Helical" evidence="1">
    <location>
        <begin position="125"/>
        <end position="143"/>
    </location>
</feature>
<proteinExistence type="predicted"/>
<reference evidence="2 3" key="1">
    <citation type="submission" date="2019-02" db="EMBL/GenBank/DDBJ databases">
        <title>Deep-cultivation of Planctomycetes and their phenomic and genomic characterization uncovers novel biology.</title>
        <authorList>
            <person name="Wiegand S."/>
            <person name="Jogler M."/>
            <person name="Boedeker C."/>
            <person name="Pinto D."/>
            <person name="Vollmers J."/>
            <person name="Rivas-Marin E."/>
            <person name="Kohn T."/>
            <person name="Peeters S.H."/>
            <person name="Heuer A."/>
            <person name="Rast P."/>
            <person name="Oberbeckmann S."/>
            <person name="Bunk B."/>
            <person name="Jeske O."/>
            <person name="Meyerdierks A."/>
            <person name="Storesund J.E."/>
            <person name="Kallscheuer N."/>
            <person name="Luecker S."/>
            <person name="Lage O.M."/>
            <person name="Pohl T."/>
            <person name="Merkel B.J."/>
            <person name="Hornburger P."/>
            <person name="Mueller R.-W."/>
            <person name="Bruemmer F."/>
            <person name="Labrenz M."/>
            <person name="Spormann A.M."/>
            <person name="Op den Camp H."/>
            <person name="Overmann J."/>
            <person name="Amann R."/>
            <person name="Jetten M.S.M."/>
            <person name="Mascher T."/>
            <person name="Medema M.H."/>
            <person name="Devos D.P."/>
            <person name="Kaster A.-K."/>
            <person name="Ovreas L."/>
            <person name="Rohde M."/>
            <person name="Galperin M.Y."/>
            <person name="Jogler C."/>
        </authorList>
    </citation>
    <scope>NUCLEOTIDE SEQUENCE [LARGE SCALE GENOMIC DNA]</scope>
    <source>
        <strain evidence="2 3">K23_9</strain>
    </source>
</reference>
<dbReference type="Proteomes" id="UP000319817">
    <property type="component" value="Chromosome"/>
</dbReference>
<keyword evidence="1" id="KW-0812">Transmembrane</keyword>